<comment type="caution">
    <text evidence="5">The sequence shown here is derived from an EMBL/GenBank/DDBJ whole genome shotgun (WGS) entry which is preliminary data.</text>
</comment>
<keyword evidence="6" id="KW-1185">Reference proteome</keyword>
<dbReference type="FunFam" id="2.70.98.10:FF:000028">
    <property type="entry name" value="Alpha-1,2-mannosidase family protein (AFU_orthologue AFUA_5G10520)"/>
    <property type="match status" value="1"/>
</dbReference>
<feature type="domain" description="Glycosyl hydrolase family 92" evidence="3">
    <location>
        <begin position="364"/>
        <end position="633"/>
    </location>
</feature>
<evidence type="ECO:0000313" key="5">
    <source>
        <dbReference type="EMBL" id="CAI4210637.1"/>
    </source>
</evidence>
<evidence type="ECO:0000259" key="3">
    <source>
        <dbReference type="Pfam" id="PF07971"/>
    </source>
</evidence>
<keyword evidence="2" id="KW-0812">Transmembrane</keyword>
<dbReference type="GO" id="GO:0005634">
    <property type="term" value="C:nucleus"/>
    <property type="evidence" value="ECO:0007669"/>
    <property type="project" value="TreeGrafter"/>
</dbReference>
<organism evidence="5 6">
    <name type="scientific">Parascedosporium putredinis</name>
    <dbReference type="NCBI Taxonomy" id="1442378"/>
    <lineage>
        <taxon>Eukaryota</taxon>
        <taxon>Fungi</taxon>
        <taxon>Dikarya</taxon>
        <taxon>Ascomycota</taxon>
        <taxon>Pezizomycotina</taxon>
        <taxon>Sordariomycetes</taxon>
        <taxon>Hypocreomycetidae</taxon>
        <taxon>Microascales</taxon>
        <taxon>Microascaceae</taxon>
        <taxon>Parascedosporium</taxon>
    </lineage>
</organism>
<proteinExistence type="predicted"/>
<evidence type="ECO:0000313" key="6">
    <source>
        <dbReference type="Proteomes" id="UP000838763"/>
    </source>
</evidence>
<dbReference type="Proteomes" id="UP000838763">
    <property type="component" value="Unassembled WGS sequence"/>
</dbReference>
<feature type="domain" description="Glycosyl hydrolase family 92" evidence="3">
    <location>
        <begin position="634"/>
        <end position="682"/>
    </location>
</feature>
<keyword evidence="2" id="KW-1133">Transmembrane helix</keyword>
<evidence type="ECO:0008006" key="7">
    <source>
        <dbReference type="Google" id="ProtNLM"/>
    </source>
</evidence>
<reference evidence="5" key="1">
    <citation type="submission" date="2022-11" db="EMBL/GenBank/DDBJ databases">
        <authorList>
            <person name="Scott C."/>
            <person name="Bruce N."/>
        </authorList>
    </citation>
    <scope>NUCLEOTIDE SEQUENCE</scope>
</reference>
<dbReference type="Gene3D" id="1.20.1050.60">
    <property type="entry name" value="alpha-1,2-mannosidase"/>
    <property type="match status" value="1"/>
</dbReference>
<dbReference type="Gene3D" id="1.20.1610.10">
    <property type="entry name" value="alpha-1,2-mannosidases domains"/>
    <property type="match status" value="1"/>
</dbReference>
<dbReference type="OrthoDB" id="449263at2759"/>
<accession>A0A9P1M710</accession>
<dbReference type="Pfam" id="PF17678">
    <property type="entry name" value="Glyco_hydro_92N"/>
    <property type="match status" value="1"/>
</dbReference>
<dbReference type="Gene3D" id="3.30.2080.10">
    <property type="entry name" value="GH92 mannosidase domain"/>
    <property type="match status" value="1"/>
</dbReference>
<dbReference type="Pfam" id="PF07971">
    <property type="entry name" value="Glyco_hydro_92"/>
    <property type="match status" value="3"/>
</dbReference>
<evidence type="ECO:0000256" key="2">
    <source>
        <dbReference type="SAM" id="Phobius"/>
    </source>
</evidence>
<dbReference type="InterPro" id="IPR041371">
    <property type="entry name" value="GH92_N"/>
</dbReference>
<feature type="transmembrane region" description="Helical" evidence="2">
    <location>
        <begin position="723"/>
        <end position="745"/>
    </location>
</feature>
<dbReference type="PANTHER" id="PTHR12143">
    <property type="entry name" value="PEPTIDE N-GLYCANASE PNGASE -RELATED"/>
    <property type="match status" value="1"/>
</dbReference>
<dbReference type="GO" id="GO:0005829">
    <property type="term" value="C:cytosol"/>
    <property type="evidence" value="ECO:0007669"/>
    <property type="project" value="TreeGrafter"/>
</dbReference>
<evidence type="ECO:0000256" key="1">
    <source>
        <dbReference type="SAM" id="MobiDB-lite"/>
    </source>
</evidence>
<name>A0A9P1M710_9PEZI</name>
<dbReference type="PANTHER" id="PTHR12143:SF44">
    <property type="entry name" value="GLYCOSYL HYDROLASE FAMILY 92 DOMAIN-CONTAINING PROTEIN"/>
    <property type="match status" value="1"/>
</dbReference>
<protein>
    <recommendedName>
        <fullName evidence="7">Glycoside hydrolase family 92 protein</fullName>
    </recommendedName>
</protein>
<feature type="domain" description="Glycosyl hydrolase family 92 N-terminal" evidence="4">
    <location>
        <begin position="27"/>
        <end position="272"/>
    </location>
</feature>
<dbReference type="GO" id="GO:0030246">
    <property type="term" value="F:carbohydrate binding"/>
    <property type="evidence" value="ECO:0007669"/>
    <property type="project" value="InterPro"/>
</dbReference>
<dbReference type="EMBL" id="CALLCH030000001">
    <property type="protein sequence ID" value="CAI4210637.1"/>
    <property type="molecule type" value="Genomic_DNA"/>
</dbReference>
<feature type="region of interest" description="Disordered" evidence="1">
    <location>
        <begin position="777"/>
        <end position="809"/>
    </location>
</feature>
<dbReference type="GO" id="GO:0006516">
    <property type="term" value="P:glycoprotein catabolic process"/>
    <property type="evidence" value="ECO:0007669"/>
    <property type="project" value="TreeGrafter"/>
</dbReference>
<evidence type="ECO:0000259" key="4">
    <source>
        <dbReference type="Pfam" id="PF17678"/>
    </source>
</evidence>
<dbReference type="InterPro" id="IPR014718">
    <property type="entry name" value="GH-type_carb-bd"/>
</dbReference>
<gene>
    <name evidence="5" type="ORF">PPNO1_LOCUS438</name>
</gene>
<dbReference type="InterPro" id="IPR012939">
    <property type="entry name" value="Glyco_hydro_92"/>
</dbReference>
<feature type="domain" description="Glycosyl hydrolase family 92" evidence="3">
    <location>
        <begin position="278"/>
        <end position="356"/>
    </location>
</feature>
<dbReference type="Gene3D" id="2.70.98.10">
    <property type="match status" value="1"/>
</dbReference>
<dbReference type="AlphaFoldDB" id="A0A9P1M710"/>
<keyword evidence="2" id="KW-0472">Membrane</keyword>
<dbReference type="GO" id="GO:0000224">
    <property type="term" value="F:peptide-N4-(N-acetyl-beta-glucosaminyl)asparagine amidase activity"/>
    <property type="evidence" value="ECO:0007669"/>
    <property type="project" value="TreeGrafter"/>
</dbReference>
<dbReference type="InterPro" id="IPR050883">
    <property type="entry name" value="PNGase"/>
</dbReference>
<sequence>MRSPLSFSHVLAGGLTVSRATGLLEHVRTDTGSRGGGNTFPGVSRPLGMIKIGPDLYNGHDSYSGYQPDGNFLGFSLLHESGTGGAPKYGVVAQLPVLGVIANPLADLTYPREADDITEVGYYKSFISTGIEVELAAASRSGFLRYSFPEGFGDVNVVVDVSHVLKSYRGLGFEQHYLGGQIEVHEEEDGHVSYRGSGKYDNGWNKSPEWTVYFCGYFDKPATYKTFLSKGPDSQDLEWYEERQSVEFSQNRLGAVFTFPGATNVQSRIGVSFISTDKACANVNHEITETTTLENLRDDTRKEWEDQVLSKITTTETDPELLARLYSAMYFMNLLPQNKTGENPLWESQEPYYDDTFTFGIPNEGFMSDARSSFWNGAVQGGSNVDNVLADAYVKGVRGKIDWADAYEAMRTDAEITPPIGTDSRDRGGSAKEGRGALPDWLARGYITNKFYRSVTRAVEYSGNDFALYQVALGLGHREDAAKYLARSRNWRNHWNPDMEALGHKGFLGPRDETGNFIAQDPLSCGGCYWANDYYQGLPWEYTFNAHHDLSTLIDWSGGTEQFLSRLEDTFKPDVVSGNGKFGHTIFDPGNEPSFGTPYLYNFVGRQDLSVFRSRTIATKYYSPTPDGLPGNSAQLVITAQGASETAIYVQSLKVNGKTWNKSWVSWNDIFRDGGKMEFVLGEEAVDWATGPPPPSPAFGNDIIVPDPPESPVRRRASSTGDYIASFLIIASIGSSATFIAMAGYRKIADSTVSHTRKAAGYRSIHWWRGRPSIGGLSEASGSGRSYHDSESDLEGLRPGSARDSIKTR</sequence>